<evidence type="ECO:0000256" key="2">
    <source>
        <dbReference type="ARBA" id="ARBA00022741"/>
    </source>
</evidence>
<dbReference type="RefSeq" id="WP_123213007.1">
    <property type="nucleotide sequence ID" value="NZ_RJVO01000010.1"/>
</dbReference>
<dbReference type="SMART" id="SM00382">
    <property type="entry name" value="AAA"/>
    <property type="match status" value="2"/>
</dbReference>
<dbReference type="InterPro" id="IPR032781">
    <property type="entry name" value="ABC_tran_Xtn"/>
</dbReference>
<comment type="caution">
    <text evidence="8">The sequence shown here is derived from an EMBL/GenBank/DDBJ whole genome shotgun (WGS) entry which is preliminary data.</text>
</comment>
<keyword evidence="9" id="KW-1185">Reference proteome</keyword>
<dbReference type="CDD" id="cd03221">
    <property type="entry name" value="ABCF_EF-3"/>
    <property type="match status" value="2"/>
</dbReference>
<dbReference type="EMBL" id="RJVO01000010">
    <property type="protein sequence ID" value="ROH85998.1"/>
    <property type="molecule type" value="Genomic_DNA"/>
</dbReference>
<dbReference type="Gene3D" id="1.10.287.380">
    <property type="entry name" value="Valyl-tRNA synthetase, C-terminal domain"/>
    <property type="match status" value="1"/>
</dbReference>
<dbReference type="PANTHER" id="PTHR19211">
    <property type="entry name" value="ATP-BINDING TRANSPORT PROTEIN-RELATED"/>
    <property type="match status" value="1"/>
</dbReference>
<reference evidence="8 9" key="1">
    <citation type="submission" date="2018-10" db="EMBL/GenBank/DDBJ databases">
        <authorList>
            <person name="Chen W.-M."/>
        </authorList>
    </citation>
    <scope>NUCLEOTIDE SEQUENCE [LARGE SCALE GENOMIC DNA]</scope>
    <source>
        <strain evidence="8 9">THS-13</strain>
    </source>
</reference>
<feature type="coiled-coil region" evidence="6">
    <location>
        <begin position="84"/>
        <end position="111"/>
    </location>
</feature>
<dbReference type="Proteomes" id="UP000282106">
    <property type="component" value="Unassembled WGS sequence"/>
</dbReference>
<proteinExistence type="inferred from homology"/>
<evidence type="ECO:0000256" key="3">
    <source>
        <dbReference type="ARBA" id="ARBA00022840"/>
    </source>
</evidence>
<dbReference type="InterPro" id="IPR037118">
    <property type="entry name" value="Val-tRNA_synth_C_sf"/>
</dbReference>
<dbReference type="InterPro" id="IPR017871">
    <property type="entry name" value="ABC_transporter-like_CS"/>
</dbReference>
<evidence type="ECO:0000256" key="6">
    <source>
        <dbReference type="SAM" id="Coils"/>
    </source>
</evidence>
<dbReference type="FunFam" id="3.40.50.300:FF:000011">
    <property type="entry name" value="Putative ABC transporter ATP-binding component"/>
    <property type="match status" value="1"/>
</dbReference>
<keyword evidence="2" id="KW-0547">Nucleotide-binding</keyword>
<evidence type="ECO:0000313" key="8">
    <source>
        <dbReference type="EMBL" id="ROH85998.1"/>
    </source>
</evidence>
<dbReference type="Pfam" id="PF16326">
    <property type="entry name" value="ABC_tran_CTD"/>
    <property type="match status" value="1"/>
</dbReference>
<evidence type="ECO:0000313" key="9">
    <source>
        <dbReference type="Proteomes" id="UP000282106"/>
    </source>
</evidence>
<dbReference type="Pfam" id="PF00005">
    <property type="entry name" value="ABC_tran"/>
    <property type="match status" value="2"/>
</dbReference>
<dbReference type="InParanoid" id="A0A3N0V0J6"/>
<keyword evidence="3 8" id="KW-0067">ATP-binding</keyword>
<dbReference type="FunCoup" id="A0A3N0V0J6">
    <property type="interactions" value="471"/>
</dbReference>
<organism evidence="8 9">
    <name type="scientific">Stagnimonas aquatica</name>
    <dbReference type="NCBI Taxonomy" id="2689987"/>
    <lineage>
        <taxon>Bacteria</taxon>
        <taxon>Pseudomonadati</taxon>
        <taxon>Pseudomonadota</taxon>
        <taxon>Gammaproteobacteria</taxon>
        <taxon>Nevskiales</taxon>
        <taxon>Nevskiaceae</taxon>
        <taxon>Stagnimonas</taxon>
    </lineage>
</organism>
<protein>
    <recommendedName>
        <fullName evidence="5">Probable ATP-binding protein YheS</fullName>
    </recommendedName>
</protein>
<feature type="coiled-coil region" evidence="6">
    <location>
        <begin position="569"/>
        <end position="631"/>
    </location>
</feature>
<evidence type="ECO:0000256" key="4">
    <source>
        <dbReference type="ARBA" id="ARBA00061571"/>
    </source>
</evidence>
<accession>A0A3N0V0J6</accession>
<dbReference type="GO" id="GO:0016887">
    <property type="term" value="F:ATP hydrolysis activity"/>
    <property type="evidence" value="ECO:0007669"/>
    <property type="project" value="InterPro"/>
</dbReference>
<sequence>MLALQNLTLRRSARTLLENVSVTIHTGQRVGVIGKNGVGKSTLFAAIRRELSPDGGSIDLSKNLVVANVSQDTPALPQPAIEYALDGDTELRELETRIANLEQRIELHPTDADIDNLVKAHDRLAMIDGYAAKARAAQLLHGLGFAPSQQENPVASFSGGWRMRLNLARALLKRSDLLLLDEPTNHLDMDATLWLQEELAVFPGTLLLISHDRDFLDAVCTHTLHLERESATLYVGGYSQFERQRAERLSQQALTHEKQQQRVAHLQSFINRFKTHASKARQAQSRIKALERMELVAPVLAENQFDFSFRKPEKVPSPLIHITNGQAGYAGKPLLTRLKLSLQPGERVALLGANGAGKSTLMKSLAGTMPFLGGEIVRSPDLKVGYYAQHQLEQLDPQASGYLHLKRLDPRASEQSLRDYLGQFAFHGERQMEAIAPFSGGEKARLALALVVYQRPNLLLLDEPTNHLDLEMRQALEMAINDYPGAVVLVSHDRHLVQNVCDTLWRVADGSCAPFDGDLDDYANWLRDERRKAQRGESAARKTAAAAAVAATPVAAAAPVPADAPKPASKANREALRALDKQIAKLTAELAKLDEQLADPGLYEAAKRAEAQKLQQRQAAARAELAAAEEQWLELSEG</sequence>
<dbReference type="Gene3D" id="3.40.50.300">
    <property type="entry name" value="P-loop containing nucleotide triphosphate hydrolases"/>
    <property type="match status" value="2"/>
</dbReference>
<dbReference type="InterPro" id="IPR027417">
    <property type="entry name" value="P-loop_NTPase"/>
</dbReference>
<gene>
    <name evidence="8" type="ORF">ED208_16375</name>
</gene>
<feature type="domain" description="ABC transporter" evidence="7">
    <location>
        <begin position="320"/>
        <end position="534"/>
    </location>
</feature>
<dbReference type="SUPFAM" id="SSF52540">
    <property type="entry name" value="P-loop containing nucleoside triphosphate hydrolases"/>
    <property type="match status" value="2"/>
</dbReference>
<dbReference type="InterPro" id="IPR032524">
    <property type="entry name" value="ABC_tran_C"/>
</dbReference>
<dbReference type="InterPro" id="IPR003439">
    <property type="entry name" value="ABC_transporter-like_ATP-bd"/>
</dbReference>
<dbReference type="PROSITE" id="PS50893">
    <property type="entry name" value="ABC_TRANSPORTER_2"/>
    <property type="match status" value="2"/>
</dbReference>
<evidence type="ECO:0000256" key="5">
    <source>
        <dbReference type="ARBA" id="ARBA00069073"/>
    </source>
</evidence>
<dbReference type="GO" id="GO:0005524">
    <property type="term" value="F:ATP binding"/>
    <property type="evidence" value="ECO:0007669"/>
    <property type="project" value="UniProtKB-KW"/>
</dbReference>
<keyword evidence="1" id="KW-0677">Repeat</keyword>
<feature type="domain" description="ABC transporter" evidence="7">
    <location>
        <begin position="2"/>
        <end position="253"/>
    </location>
</feature>
<evidence type="ECO:0000259" key="7">
    <source>
        <dbReference type="PROSITE" id="PS50893"/>
    </source>
</evidence>
<dbReference type="GO" id="GO:0003677">
    <property type="term" value="F:DNA binding"/>
    <property type="evidence" value="ECO:0007669"/>
    <property type="project" value="InterPro"/>
</dbReference>
<name>A0A3N0V0J6_9GAMM</name>
<dbReference type="FunFam" id="3.40.50.300:FF:002053">
    <property type="entry name" value="ABC transporter ATP-binding protein"/>
    <property type="match status" value="1"/>
</dbReference>
<dbReference type="Pfam" id="PF12848">
    <property type="entry name" value="ABC_tran_Xtn"/>
    <property type="match status" value="1"/>
</dbReference>
<dbReference type="InterPro" id="IPR050611">
    <property type="entry name" value="ABCF"/>
</dbReference>
<dbReference type="PANTHER" id="PTHR19211:SF14">
    <property type="entry name" value="ATP-BINDING CASSETTE SUB-FAMILY F MEMBER 1"/>
    <property type="match status" value="1"/>
</dbReference>
<dbReference type="AlphaFoldDB" id="A0A3N0V0J6"/>
<keyword evidence="6" id="KW-0175">Coiled coil</keyword>
<comment type="similarity">
    <text evidence="4">Belongs to the ABC transporter superfamily. ABCF family. YheS subfamily.</text>
</comment>
<dbReference type="InterPro" id="IPR003593">
    <property type="entry name" value="AAA+_ATPase"/>
</dbReference>
<dbReference type="PROSITE" id="PS00211">
    <property type="entry name" value="ABC_TRANSPORTER_1"/>
    <property type="match status" value="2"/>
</dbReference>
<evidence type="ECO:0000256" key="1">
    <source>
        <dbReference type="ARBA" id="ARBA00022737"/>
    </source>
</evidence>